<evidence type="ECO:0000313" key="1">
    <source>
        <dbReference type="EMBL" id="RDE25130.1"/>
    </source>
</evidence>
<comment type="caution">
    <text evidence="1">The sequence shown here is derived from an EMBL/GenBank/DDBJ whole genome shotgun (WGS) entry which is preliminary data.</text>
</comment>
<keyword evidence="2" id="KW-1185">Reference proteome</keyword>
<dbReference type="InterPro" id="IPR025267">
    <property type="entry name" value="ORF017-like"/>
</dbReference>
<dbReference type="OrthoDB" id="6191550at2"/>
<gene>
    <name evidence="1" type="ORF">DV711_06120</name>
</gene>
<accession>A0A369WSQ9</accession>
<organism evidence="1 2">
    <name type="scientific">Motiliproteus coralliicola</name>
    <dbReference type="NCBI Taxonomy" id="2283196"/>
    <lineage>
        <taxon>Bacteria</taxon>
        <taxon>Pseudomonadati</taxon>
        <taxon>Pseudomonadota</taxon>
        <taxon>Gammaproteobacteria</taxon>
        <taxon>Oceanospirillales</taxon>
        <taxon>Oceanospirillaceae</taxon>
        <taxon>Motiliproteus</taxon>
    </lineage>
</organism>
<evidence type="ECO:0000313" key="2">
    <source>
        <dbReference type="Proteomes" id="UP000253769"/>
    </source>
</evidence>
<sequence length="376" mass="41211">MALTNFAALTTEQKTAWAMDLWRTARNQSFVMKFTGKGHNSLIQRITELTKTEKGARAVMTLLADLTGDGVVGDYTLEGNEEEIKAYDTVVQIDQLRNANRLKGKLADQKSIVNFRKSSRDVLAYWLADRIDQIAFLTLSSIPLTQKTNGALRPVKATGQNFSDLEFAVASPAPSTNRSVYLTSAGIQNGTGYDATDGSLGHIRYQDIVNLQARAKDEYIRGIKTGDGEEIYHMFVTPQGMAKLKLDPDYIANVRNAATRGTKNALFAGSNSVMVDGVMVHQFRHVYSNEGAANGARFGTTNGNDVGQRALFCGAQALGMADLGVPGWFEKEFDYDNQAGIRIEKMLGFLKPQFKGNPLRPDSLEDFGVITVDTAL</sequence>
<dbReference type="Proteomes" id="UP000253769">
    <property type="component" value="Unassembled WGS sequence"/>
</dbReference>
<dbReference type="RefSeq" id="WP_114694727.1">
    <property type="nucleotide sequence ID" value="NZ_QQOH01000001.1"/>
</dbReference>
<reference evidence="1 2" key="1">
    <citation type="submission" date="2018-07" db="EMBL/GenBank/DDBJ databases">
        <title>Motiliproteus coralliicola sp. nov., a bacterium isolated from Coral.</title>
        <authorList>
            <person name="Wang G."/>
        </authorList>
    </citation>
    <scope>NUCLEOTIDE SEQUENCE [LARGE SCALE GENOMIC DNA]</scope>
    <source>
        <strain evidence="1 2">C34</strain>
    </source>
</reference>
<proteinExistence type="predicted"/>
<dbReference type="Pfam" id="PF13252">
    <property type="entry name" value="Phage_capsid_3"/>
    <property type="match status" value="1"/>
</dbReference>
<dbReference type="AlphaFoldDB" id="A0A369WSQ9"/>
<dbReference type="EMBL" id="QQOH01000001">
    <property type="protein sequence ID" value="RDE25130.1"/>
    <property type="molecule type" value="Genomic_DNA"/>
</dbReference>
<protein>
    <submittedName>
        <fullName evidence="1">DUF4043 family protein</fullName>
    </submittedName>
</protein>
<name>A0A369WSQ9_9GAMM</name>